<dbReference type="PANTHER" id="PTHR11995:SF14">
    <property type="entry name" value="NADH DEHYDROGENASE [UBIQUINONE] IRON-SULFUR PROTEIN 7, MITOCHONDRIAL"/>
    <property type="match status" value="1"/>
</dbReference>
<evidence type="ECO:0000256" key="6">
    <source>
        <dbReference type="ARBA" id="ARBA00022771"/>
    </source>
</evidence>
<evidence type="ECO:0000259" key="13">
    <source>
        <dbReference type="PROSITE" id="PS51044"/>
    </source>
</evidence>
<dbReference type="GO" id="GO:0009060">
    <property type="term" value="P:aerobic respiration"/>
    <property type="evidence" value="ECO:0007669"/>
    <property type="project" value="TreeGrafter"/>
</dbReference>
<evidence type="ECO:0000256" key="10">
    <source>
        <dbReference type="PROSITE-ProRule" id="PRU00452"/>
    </source>
</evidence>
<protein>
    <recommendedName>
        <fullName evidence="9">Probable NADH dehydrogenase [ubiquinone] iron-sulfur protein 7, mitochondrial</fullName>
    </recommendedName>
</protein>
<evidence type="ECO:0000256" key="4">
    <source>
        <dbReference type="ARBA" id="ARBA00011163"/>
    </source>
</evidence>
<evidence type="ECO:0000256" key="1">
    <source>
        <dbReference type="ARBA" id="ARBA00004718"/>
    </source>
</evidence>
<dbReference type="Gene3D" id="1.10.720.30">
    <property type="entry name" value="SAP domain"/>
    <property type="match status" value="1"/>
</dbReference>
<feature type="domain" description="SP-RING-type" evidence="13">
    <location>
        <begin position="1187"/>
        <end position="1268"/>
    </location>
</feature>
<evidence type="ECO:0000259" key="14">
    <source>
        <dbReference type="PROSITE" id="PS51466"/>
    </source>
</evidence>
<evidence type="ECO:0000256" key="12">
    <source>
        <dbReference type="SAM" id="MobiDB-lite"/>
    </source>
</evidence>
<dbReference type="GO" id="GO:0048038">
    <property type="term" value="F:quinone binding"/>
    <property type="evidence" value="ECO:0007669"/>
    <property type="project" value="InterPro"/>
</dbReference>
<feature type="region of interest" description="Disordered" evidence="12">
    <location>
        <begin position="957"/>
        <end position="984"/>
    </location>
</feature>
<keyword evidence="7" id="KW-0862">Zinc</keyword>
<dbReference type="FunFam" id="3.40.50.12280:FF:000001">
    <property type="entry name" value="NADH-quinone oxidoreductase subunit B 2"/>
    <property type="match status" value="1"/>
</dbReference>
<evidence type="ECO:0000256" key="9">
    <source>
        <dbReference type="ARBA" id="ARBA00071853"/>
    </source>
</evidence>
<dbReference type="NCBIfam" id="NF005012">
    <property type="entry name" value="PRK06411.1"/>
    <property type="match status" value="1"/>
</dbReference>
<evidence type="ECO:0000256" key="8">
    <source>
        <dbReference type="ARBA" id="ARBA00023027"/>
    </source>
</evidence>
<dbReference type="InterPro" id="IPR013083">
    <property type="entry name" value="Znf_RING/FYVE/PHD"/>
</dbReference>
<dbReference type="Pfam" id="PF14324">
    <property type="entry name" value="PINIT"/>
    <property type="match status" value="1"/>
</dbReference>
<keyword evidence="15" id="KW-1185">Reference proteome</keyword>
<dbReference type="GO" id="GO:0032981">
    <property type="term" value="P:mitochondrial respiratory chain complex I assembly"/>
    <property type="evidence" value="ECO:0007669"/>
    <property type="project" value="TreeGrafter"/>
</dbReference>
<dbReference type="Proteomes" id="UP000887572">
    <property type="component" value="Unplaced"/>
</dbReference>
<dbReference type="Gene3D" id="3.30.40.10">
    <property type="entry name" value="Zinc/RING finger domain, C3HC4 (zinc finger)"/>
    <property type="match status" value="1"/>
</dbReference>
<dbReference type="WBParaSite" id="Gr19_v10_g11866.t2">
    <property type="protein sequence ID" value="Gr19_v10_g11866.t2"/>
    <property type="gene ID" value="Gr19_v10_g11866"/>
</dbReference>
<dbReference type="InterPro" id="IPR027417">
    <property type="entry name" value="P-loop_NTPase"/>
</dbReference>
<dbReference type="PROSITE" id="PS01150">
    <property type="entry name" value="COMPLEX1_20K"/>
    <property type="match status" value="1"/>
</dbReference>
<dbReference type="InterPro" id="IPR006138">
    <property type="entry name" value="NADH_UQ_OxRdtase_20Kd_su"/>
</dbReference>
<dbReference type="Pfam" id="PF02891">
    <property type="entry name" value="zf-MIZ"/>
    <property type="match status" value="1"/>
</dbReference>
<comment type="similarity">
    <text evidence="3 11">Belongs to the complex I 20 kDa subunit family.</text>
</comment>
<evidence type="ECO:0000256" key="2">
    <source>
        <dbReference type="ARBA" id="ARBA00005383"/>
    </source>
</evidence>
<dbReference type="PROSITE" id="PS51466">
    <property type="entry name" value="PINIT"/>
    <property type="match status" value="1"/>
</dbReference>
<reference evidence="16" key="1">
    <citation type="submission" date="2022-11" db="UniProtKB">
        <authorList>
            <consortium name="WormBaseParasite"/>
        </authorList>
    </citation>
    <scope>IDENTIFICATION</scope>
</reference>
<dbReference type="SUPFAM" id="SSF68906">
    <property type="entry name" value="SAP domain"/>
    <property type="match status" value="1"/>
</dbReference>
<dbReference type="Gene3D" id="2.60.120.780">
    <property type="entry name" value="PINIT domain"/>
    <property type="match status" value="1"/>
</dbReference>
<dbReference type="GO" id="GO:0045271">
    <property type="term" value="C:respiratory chain complex I"/>
    <property type="evidence" value="ECO:0007669"/>
    <property type="project" value="TreeGrafter"/>
</dbReference>
<keyword evidence="5 11" id="KW-0479">Metal-binding</keyword>
<dbReference type="GO" id="GO:0051539">
    <property type="term" value="F:4 iron, 4 sulfur cluster binding"/>
    <property type="evidence" value="ECO:0007669"/>
    <property type="project" value="UniProtKB-KW"/>
</dbReference>
<feature type="domain" description="PINIT" evidence="14">
    <location>
        <begin position="971"/>
        <end position="1153"/>
    </location>
</feature>
<feature type="compositionally biased region" description="Polar residues" evidence="12">
    <location>
        <begin position="1476"/>
        <end position="1487"/>
    </location>
</feature>
<dbReference type="GO" id="GO:0015990">
    <property type="term" value="P:electron transport coupled proton transport"/>
    <property type="evidence" value="ECO:0007669"/>
    <property type="project" value="TreeGrafter"/>
</dbReference>
<evidence type="ECO:0000313" key="15">
    <source>
        <dbReference type="Proteomes" id="UP000887572"/>
    </source>
</evidence>
<dbReference type="NCBIfam" id="TIGR01957">
    <property type="entry name" value="nuoB_fam"/>
    <property type="match status" value="1"/>
</dbReference>
<dbReference type="Pfam" id="PF01058">
    <property type="entry name" value="Oxidored_q6"/>
    <property type="match status" value="1"/>
</dbReference>
<dbReference type="InterPro" id="IPR038654">
    <property type="entry name" value="PINIT_sf"/>
</dbReference>
<dbReference type="SUPFAM" id="SSF56770">
    <property type="entry name" value="HydA/Nqo6-like"/>
    <property type="match status" value="1"/>
</dbReference>
<keyword evidence="11" id="KW-0408">Iron</keyword>
<name>A0A914GZM2_GLORO</name>
<feature type="region of interest" description="Disordered" evidence="12">
    <location>
        <begin position="1407"/>
        <end position="1489"/>
    </location>
</feature>
<dbReference type="SUPFAM" id="SSF52540">
    <property type="entry name" value="P-loop containing nucleoside triphosphate hydrolases"/>
    <property type="match status" value="1"/>
</dbReference>
<comment type="subunit">
    <text evidence="4">Complex I is composed of 45 different subunits This is a component of the iron-sulfur (IP) fragment of the enzyme.</text>
</comment>
<evidence type="ECO:0000256" key="11">
    <source>
        <dbReference type="RuleBase" id="RU004464"/>
    </source>
</evidence>
<keyword evidence="11" id="KW-0411">Iron-sulfur</keyword>
<organism evidence="15 16">
    <name type="scientific">Globodera rostochiensis</name>
    <name type="common">Golden nematode worm</name>
    <name type="synonym">Heterodera rostochiensis</name>
    <dbReference type="NCBI Taxonomy" id="31243"/>
    <lineage>
        <taxon>Eukaryota</taxon>
        <taxon>Metazoa</taxon>
        <taxon>Ecdysozoa</taxon>
        <taxon>Nematoda</taxon>
        <taxon>Chromadorea</taxon>
        <taxon>Rhabditida</taxon>
        <taxon>Tylenchina</taxon>
        <taxon>Tylenchomorpha</taxon>
        <taxon>Tylenchoidea</taxon>
        <taxon>Heteroderidae</taxon>
        <taxon>Heteroderinae</taxon>
        <taxon>Globodera</taxon>
    </lineage>
</organism>
<proteinExistence type="inferred from homology"/>
<feature type="region of interest" description="Disordered" evidence="12">
    <location>
        <begin position="1098"/>
        <end position="1126"/>
    </location>
</feature>
<comment type="similarity">
    <text evidence="2">Belongs to the PIAS family.</text>
</comment>
<evidence type="ECO:0000256" key="7">
    <source>
        <dbReference type="ARBA" id="ARBA00022833"/>
    </source>
</evidence>
<feature type="region of interest" description="Disordered" evidence="12">
    <location>
        <begin position="1327"/>
        <end position="1356"/>
    </location>
</feature>
<dbReference type="Pfam" id="PF01712">
    <property type="entry name" value="dNK"/>
    <property type="match status" value="1"/>
</dbReference>
<evidence type="ECO:0000313" key="16">
    <source>
        <dbReference type="WBParaSite" id="Gr19_v10_g11866.t2"/>
    </source>
</evidence>
<accession>A0A914GZM2</accession>
<evidence type="ECO:0000256" key="5">
    <source>
        <dbReference type="ARBA" id="ARBA00022723"/>
    </source>
</evidence>
<dbReference type="Gene3D" id="3.40.50.12280">
    <property type="match status" value="1"/>
</dbReference>
<dbReference type="GO" id="GO:0008270">
    <property type="term" value="F:zinc ion binding"/>
    <property type="evidence" value="ECO:0007669"/>
    <property type="project" value="UniProtKB-KW"/>
</dbReference>
<dbReference type="InterPro" id="IPR036361">
    <property type="entry name" value="SAP_dom_sf"/>
</dbReference>
<keyword evidence="6 10" id="KW-0863">Zinc-finger</keyword>
<feature type="compositionally biased region" description="Low complexity" evidence="12">
    <location>
        <begin position="1423"/>
        <end position="1455"/>
    </location>
</feature>
<keyword evidence="11" id="KW-0004">4Fe-4S</keyword>
<dbReference type="CDD" id="cd16650">
    <property type="entry name" value="SP-RING_PIAS-like"/>
    <property type="match status" value="1"/>
</dbReference>
<dbReference type="InterPro" id="IPR023321">
    <property type="entry name" value="PINIT"/>
</dbReference>
<dbReference type="PANTHER" id="PTHR11995">
    <property type="entry name" value="NADH DEHYDROGENASE"/>
    <property type="match status" value="1"/>
</dbReference>
<comment type="pathway">
    <text evidence="1">Protein modification; protein sumoylation.</text>
</comment>
<evidence type="ECO:0000256" key="3">
    <source>
        <dbReference type="ARBA" id="ARBA00009173"/>
    </source>
</evidence>
<dbReference type="InterPro" id="IPR006137">
    <property type="entry name" value="NADH_UbQ_OxRdtase-like_20kDa"/>
</dbReference>
<sequence length="1531" mass="172274">MAYKSVLSLLAPRLTSGLNNSGSNRLIQCRTIVTKWDLKLPDNYPEPWPYKEKGYNQFMHHIEGTKKRFHVNSKLIVIESNIGVGRSAIAAELADELGFYHMPSFKMDDILIDRYNNDMRDYYHLFPKRFRFPDTNMFYRNPADDQSAVMQDRFYDCRWEQYQNALAHILNTGQGVVLERCVHADFVFANAMREKDWISQPYYNYYMFKRKQSLHFNHFFPHVVIYLDCPPEKCLENIRKRGNVDEINAVDLQYLVTIQNSYKDFLKDMRQHCFMLTYNWETPGEMDFLLEDIKQLNLDFYEWHNGDELYEWLDIGDDYHCCFWRYQLTFKRLLMMRAWNNLGKLHHELSELYIYPPDGIHHRNVIMHEVLKDRCTHGYTKKDPMQGITRVDYRSIEMPERWTEYFWKEEWIGCSQSIARVFDPTARDYDPEYLEHDETVSRNSLGRFVFISKICELHIGVFFPALFRRGRADNDCCNWWHALLLCQGSCACFENVDIMALTTKLLSGFSFRPSIFCATFACSRMAKSDVPAINSSNLPYPYPEQKPKTIFEKMGVRKTPEGASAGEFAVMRIDDMINLISRASLWPLTFGLACCAVEMMHFAAPRYDMMRFGVVFRASPRQCDLIIVSGTVTNKMAPALRRIYDQMPEPKWVISMGSCANGGGYYHYSYSVLRGCDRVIPVDIYVPGCPPSAEALLYGVLQLQKKIKRQKGVQLCVKVCVWHSEERACLNQLSGEGGANLVWLNSGVCCTRTGDGCWTETRKRREGSFLEIVQNLRVHELHQLLSIFHYPKLGKKQELVQRALTVLSNPKFQAKAAHKVLEIQTNNRIRENMNPYAPTNSSNTNGMGLWGPSMHGQQQQPPYVASCGGGTLPPMPTAPVVSAGMIHPASAAAAAAGIARGGGANFNHLMANAAYAAAAYQQHYFQHQSMGPHPFGAAPHHQHPMMAAAAAVAQQHNGQQQQLGHIHHQAPAPPPQQPHHHQQPAVMPLQQGGGQLVRNLRIVELPFYDQIKVIVPMTELPSFAVPTRPGEGRFSLQFCVPHDDMQKVQYRSDEQPLPRYELQLRVFLLETTEEQQDAFPPGSAVRLDDYSVTLPSIIPTNKPNAEQKRYPRPVNITPYAQPPRGRDRPHRLLFEWNGDKRPWAFTVTLVRRLNSDILLERILNNPNARRPLEKTKQTIIRRLNGSDEDDVQMDALKISLMDPLMRTRIKIPSRAAECTHLQSFDLNSYLMMCEKRPTWKCPVCDKNAIYSKLIIDAYFEQVLSNVGAGVDEVELLRDGTWRLPQAKAEVSLESDEDDAAFDAIAGGTGGVNTADDDDDIMVVTVPAPKKRGAGGCGDNQQQQQQQNLANTAAEAPKQVPVLAQQKRVPSAAAPPDLDIICLSSDEDEDPQMACALAASRQQMRAADGAVRGVEMSGSGSAGGTSSSSSTNASSSSSTSANTSAAATAQTGGSNAMPETGGGAGTKNAVGDRTKNHGTTSASGTNCGNPILRVNGVHPPVFRPVIDDIARCQVAQNLALFLQNVCAKNNKS</sequence>
<dbReference type="InterPro" id="IPR004181">
    <property type="entry name" value="Znf_MIZ"/>
</dbReference>
<dbReference type="Gene3D" id="3.40.50.300">
    <property type="entry name" value="P-loop containing nucleotide triphosphate hydrolases"/>
    <property type="match status" value="1"/>
</dbReference>
<dbReference type="InterPro" id="IPR031314">
    <property type="entry name" value="DNK_dom"/>
</dbReference>
<dbReference type="GO" id="GO:0008137">
    <property type="term" value="F:NADH dehydrogenase (ubiquinone) activity"/>
    <property type="evidence" value="ECO:0007669"/>
    <property type="project" value="InterPro"/>
</dbReference>
<dbReference type="HAMAP" id="MF_01356">
    <property type="entry name" value="NDH1_NuoB"/>
    <property type="match status" value="1"/>
</dbReference>
<dbReference type="PROSITE" id="PS51044">
    <property type="entry name" value="ZF_SP_RING"/>
    <property type="match status" value="1"/>
</dbReference>
<keyword evidence="8 11" id="KW-0520">NAD</keyword>
<dbReference type="GO" id="GO:0005739">
    <property type="term" value="C:mitochondrion"/>
    <property type="evidence" value="ECO:0007669"/>
    <property type="project" value="GOC"/>
</dbReference>